<dbReference type="Proteomes" id="UP001283361">
    <property type="component" value="Unassembled WGS sequence"/>
</dbReference>
<feature type="region of interest" description="Disordered" evidence="1">
    <location>
        <begin position="1"/>
        <end position="27"/>
    </location>
</feature>
<evidence type="ECO:0000313" key="3">
    <source>
        <dbReference type="Proteomes" id="UP001283361"/>
    </source>
</evidence>
<evidence type="ECO:0000313" key="2">
    <source>
        <dbReference type="EMBL" id="KAK3783033.1"/>
    </source>
</evidence>
<gene>
    <name evidence="2" type="ORF">RRG08_015369</name>
</gene>
<feature type="compositionally biased region" description="Basic and acidic residues" evidence="1">
    <location>
        <begin position="1"/>
        <end position="13"/>
    </location>
</feature>
<keyword evidence="3" id="KW-1185">Reference proteome</keyword>
<accession>A0AAE1A8Q3</accession>
<name>A0AAE1A8Q3_9GAST</name>
<dbReference type="AlphaFoldDB" id="A0AAE1A8Q3"/>
<dbReference type="EMBL" id="JAWDGP010002462">
    <property type="protein sequence ID" value="KAK3783033.1"/>
    <property type="molecule type" value="Genomic_DNA"/>
</dbReference>
<evidence type="ECO:0000256" key="1">
    <source>
        <dbReference type="SAM" id="MobiDB-lite"/>
    </source>
</evidence>
<reference evidence="2" key="1">
    <citation type="journal article" date="2023" name="G3 (Bethesda)">
        <title>A reference genome for the long-term kleptoplast-retaining sea slug Elysia crispata morphotype clarki.</title>
        <authorList>
            <person name="Eastman K.E."/>
            <person name="Pendleton A.L."/>
            <person name="Shaikh M.A."/>
            <person name="Suttiyut T."/>
            <person name="Ogas R."/>
            <person name="Tomko P."/>
            <person name="Gavelis G."/>
            <person name="Widhalm J.R."/>
            <person name="Wisecaver J.H."/>
        </authorList>
    </citation>
    <scope>NUCLEOTIDE SEQUENCE</scope>
    <source>
        <strain evidence="2">ECLA1</strain>
    </source>
</reference>
<organism evidence="2 3">
    <name type="scientific">Elysia crispata</name>
    <name type="common">lettuce slug</name>
    <dbReference type="NCBI Taxonomy" id="231223"/>
    <lineage>
        <taxon>Eukaryota</taxon>
        <taxon>Metazoa</taxon>
        <taxon>Spiralia</taxon>
        <taxon>Lophotrochozoa</taxon>
        <taxon>Mollusca</taxon>
        <taxon>Gastropoda</taxon>
        <taxon>Heterobranchia</taxon>
        <taxon>Euthyneura</taxon>
        <taxon>Panpulmonata</taxon>
        <taxon>Sacoglossa</taxon>
        <taxon>Placobranchoidea</taxon>
        <taxon>Plakobranchidae</taxon>
        <taxon>Elysia</taxon>
    </lineage>
</organism>
<feature type="compositionally biased region" description="Polar residues" evidence="1">
    <location>
        <begin position="14"/>
        <end position="27"/>
    </location>
</feature>
<sequence>MEESERKIDEERSTAMQDSGDVAQSQVNERCRRSLDLSCLTRFCESETNDIRVPPTLWFSTVRPAHRTFFVIPFPRKAITHLSRFPKSTAGRRHNLSSWQLLIDLYPKSERHTLHDRPTRRQMLHDNTSCKERATAQWVERGGVAMEM</sequence>
<comment type="caution">
    <text evidence="2">The sequence shown here is derived from an EMBL/GenBank/DDBJ whole genome shotgun (WGS) entry which is preliminary data.</text>
</comment>
<proteinExistence type="predicted"/>
<protein>
    <submittedName>
        <fullName evidence="2">Uncharacterized protein</fullName>
    </submittedName>
</protein>